<evidence type="ECO:0000256" key="1">
    <source>
        <dbReference type="SAM" id="MobiDB-lite"/>
    </source>
</evidence>
<gene>
    <name evidence="3" type="ORF">FNH08_30985</name>
</gene>
<organism evidence="3 4">
    <name type="scientific">Streptomyces spongiae</name>
    <dbReference type="NCBI Taxonomy" id="565072"/>
    <lineage>
        <taxon>Bacteria</taxon>
        <taxon>Bacillati</taxon>
        <taxon>Actinomycetota</taxon>
        <taxon>Actinomycetes</taxon>
        <taxon>Kitasatosporales</taxon>
        <taxon>Streptomycetaceae</taxon>
        <taxon>Streptomyces</taxon>
    </lineage>
</organism>
<accession>A0A5N8XPX6</accession>
<evidence type="ECO:0000313" key="3">
    <source>
        <dbReference type="EMBL" id="MPY61407.1"/>
    </source>
</evidence>
<dbReference type="Pfam" id="PF21725">
    <property type="entry name" value="T7SS_signal"/>
    <property type="match status" value="1"/>
</dbReference>
<proteinExistence type="predicted"/>
<dbReference type="EMBL" id="VJZC01000298">
    <property type="protein sequence ID" value="MPY61407.1"/>
    <property type="molecule type" value="Genomic_DNA"/>
</dbReference>
<sequence>MAAALGETSDPKELIPGDVEKLGELTTALTSWSDKFDGIGDGLRGLRIPGWTGKASDAFWPTLSKEKTNWYLASDAMSGAAKAVASYSSLLSWAQQQAATAIAQWESGQRDSAEEVLKAARQQLQHESAALAKKLDGLAGGSSDSPGWLAEARDWVDAKQWTDEHGVGKTTQTHAKWETERWRPRGEDGQWRTEKVWGKDENGNWFIRDKAAGPEDGDPTDPATGKKADVKIKLAEWSGSASAWSASAPGETTVGGATLKGGVGVSALGVDGSATASIANGRLQAGVSGSAYLAQASANGSVQYGIAGAQAEGKAFAGAEASANLSAGKDGLHAGAEAFAGAKATGSVSADVGGVGAGVSGEAWAGAGASASADLGMKDGKFTIGGDVGVGLGIGGKVSLDVTIDPSKMIDSADDAADAVGDAWDSTVGSWF</sequence>
<dbReference type="InterPro" id="IPR049082">
    <property type="entry name" value="T7SS_signal"/>
</dbReference>
<keyword evidence="4" id="KW-1185">Reference proteome</keyword>
<dbReference type="AlphaFoldDB" id="A0A5N8XPX6"/>
<dbReference type="RefSeq" id="WP_152774833.1">
    <property type="nucleotide sequence ID" value="NZ_VJZC01000298.1"/>
</dbReference>
<evidence type="ECO:0000259" key="2">
    <source>
        <dbReference type="Pfam" id="PF21725"/>
    </source>
</evidence>
<protein>
    <recommendedName>
        <fullName evidence="2">Putative T7SS secretion signal domain-containing protein</fullName>
    </recommendedName>
</protein>
<feature type="region of interest" description="Disordered" evidence="1">
    <location>
        <begin position="207"/>
        <end position="227"/>
    </location>
</feature>
<feature type="region of interest" description="Disordered" evidence="1">
    <location>
        <begin position="162"/>
        <end position="192"/>
    </location>
</feature>
<feature type="domain" description="Putative T7SS secretion signal" evidence="2">
    <location>
        <begin position="4"/>
        <end position="134"/>
    </location>
</feature>
<evidence type="ECO:0000313" key="4">
    <source>
        <dbReference type="Proteomes" id="UP000400924"/>
    </source>
</evidence>
<name>A0A5N8XPX6_9ACTN</name>
<comment type="caution">
    <text evidence="3">The sequence shown here is derived from an EMBL/GenBank/DDBJ whole genome shotgun (WGS) entry which is preliminary data.</text>
</comment>
<reference evidence="3 4" key="1">
    <citation type="submission" date="2019-07" db="EMBL/GenBank/DDBJ databases">
        <title>New species of Amycolatopsis and Streptomyces.</title>
        <authorList>
            <person name="Duangmal K."/>
            <person name="Teo W.F.A."/>
            <person name="Lipun K."/>
        </authorList>
    </citation>
    <scope>NUCLEOTIDE SEQUENCE [LARGE SCALE GENOMIC DNA]</scope>
    <source>
        <strain evidence="3 4">NBRC 106415</strain>
    </source>
</reference>
<dbReference type="OrthoDB" id="5194739at2"/>
<feature type="compositionally biased region" description="Basic and acidic residues" evidence="1">
    <location>
        <begin position="175"/>
        <end position="192"/>
    </location>
</feature>
<dbReference type="Proteomes" id="UP000400924">
    <property type="component" value="Unassembled WGS sequence"/>
</dbReference>